<feature type="transmembrane region" description="Helical" evidence="9">
    <location>
        <begin position="59"/>
        <end position="85"/>
    </location>
</feature>
<dbReference type="GO" id="GO:0005886">
    <property type="term" value="C:plasma membrane"/>
    <property type="evidence" value="ECO:0007669"/>
    <property type="project" value="UniProtKB-SubCell"/>
</dbReference>
<keyword evidence="5 9" id="KW-1133">Transmembrane helix</keyword>
<dbReference type="NCBIfam" id="TIGR00969">
    <property type="entry name" value="3a0106s02"/>
    <property type="match status" value="1"/>
</dbReference>
<evidence type="ECO:0000256" key="6">
    <source>
        <dbReference type="ARBA" id="ARBA00023032"/>
    </source>
</evidence>
<feature type="transmembrane region" description="Helical" evidence="9">
    <location>
        <begin position="97"/>
        <end position="117"/>
    </location>
</feature>
<comment type="caution">
    <text evidence="11">The sequence shown here is derived from an EMBL/GenBank/DDBJ whole genome shotgun (WGS) entry which is preliminary data.</text>
</comment>
<dbReference type="InterPro" id="IPR000515">
    <property type="entry name" value="MetI-like"/>
</dbReference>
<dbReference type="NCBIfam" id="TIGR02139">
    <property type="entry name" value="permease_CysT"/>
    <property type="match status" value="1"/>
</dbReference>
<comment type="subcellular location">
    <subcellularLocation>
        <location evidence="1">Cell membrane</location>
        <topology evidence="1">Multi-pass membrane protein</topology>
    </subcellularLocation>
</comment>
<gene>
    <name evidence="11" type="primary">cysT</name>
    <name evidence="11" type="ORF">H0921_16015</name>
</gene>
<evidence type="ECO:0000256" key="5">
    <source>
        <dbReference type="ARBA" id="ARBA00022989"/>
    </source>
</evidence>
<protein>
    <recommendedName>
        <fullName evidence="9">Sulfate transport system permease protein CysT</fullName>
    </recommendedName>
</protein>
<dbReference type="Pfam" id="PF00528">
    <property type="entry name" value="BPD_transp_1"/>
    <property type="match status" value="1"/>
</dbReference>
<evidence type="ECO:0000259" key="10">
    <source>
        <dbReference type="PROSITE" id="PS50928"/>
    </source>
</evidence>
<feature type="transmembrane region" description="Helical" evidence="9">
    <location>
        <begin position="12"/>
        <end position="39"/>
    </location>
</feature>
<dbReference type="Proteomes" id="UP000542342">
    <property type="component" value="Unassembled WGS sequence"/>
</dbReference>
<evidence type="ECO:0000313" key="11">
    <source>
        <dbReference type="EMBL" id="MBA2227664.1"/>
    </source>
</evidence>
<keyword evidence="12" id="KW-1185">Reference proteome</keyword>
<comment type="similarity">
    <text evidence="9">Belongs to the binding-protein-dependent transport system permease family. CysTW subfamily.</text>
</comment>
<feature type="transmembrane region" description="Helical" evidence="9">
    <location>
        <begin position="246"/>
        <end position="264"/>
    </location>
</feature>
<name>A0A7V9AD26_9BACT</name>
<keyword evidence="3 9" id="KW-0813">Transport</keyword>
<comment type="subunit">
    <text evidence="2">The complex is composed of two ATP-binding proteins (CysA), two transmembrane proteins (CysT and CysW) and a solute-binding protein (CysP).</text>
</comment>
<dbReference type="Gene3D" id="1.10.3720.10">
    <property type="entry name" value="MetI-like"/>
    <property type="match status" value="1"/>
</dbReference>
<keyword evidence="6 9" id="KW-0764">Sulfate transport</keyword>
<dbReference type="GO" id="GO:0015419">
    <property type="term" value="F:ABC-type sulfate transporter activity"/>
    <property type="evidence" value="ECO:0007669"/>
    <property type="project" value="UniProtKB-UniRule"/>
</dbReference>
<dbReference type="AlphaFoldDB" id="A0A7V9AD26"/>
<evidence type="ECO:0000256" key="4">
    <source>
        <dbReference type="ARBA" id="ARBA00022692"/>
    </source>
</evidence>
<organism evidence="11 12">
    <name type="scientific">Thermogemmata fonticola</name>
    <dbReference type="NCBI Taxonomy" id="2755323"/>
    <lineage>
        <taxon>Bacteria</taxon>
        <taxon>Pseudomonadati</taxon>
        <taxon>Planctomycetota</taxon>
        <taxon>Planctomycetia</taxon>
        <taxon>Gemmatales</taxon>
        <taxon>Gemmataceae</taxon>
        <taxon>Thermogemmata</taxon>
    </lineage>
</organism>
<dbReference type="PANTHER" id="PTHR30406">
    <property type="entry name" value="SULFATE TRANSPORT SYSTEM PERMEASE PROTEIN"/>
    <property type="match status" value="1"/>
</dbReference>
<comment type="caution">
    <text evidence="9">Lacks conserved residue(s) required for the propagation of feature annotation.</text>
</comment>
<evidence type="ECO:0000313" key="12">
    <source>
        <dbReference type="Proteomes" id="UP000542342"/>
    </source>
</evidence>
<comment type="function">
    <text evidence="9">Part of the ABC transporter complex (TC 3.A.1.6.1) involved in sulfate/thiosulfate import.</text>
</comment>
<dbReference type="SUPFAM" id="SSF161098">
    <property type="entry name" value="MetI-like"/>
    <property type="match status" value="1"/>
</dbReference>
<accession>A0A7V9AD26</accession>
<dbReference type="RefSeq" id="WP_194539527.1">
    <property type="nucleotide sequence ID" value="NZ_JACEFB010000017.1"/>
</dbReference>
<evidence type="ECO:0000256" key="8">
    <source>
        <dbReference type="ARBA" id="ARBA00025323"/>
    </source>
</evidence>
<feature type="domain" description="ABC transmembrane type-1" evidence="10">
    <location>
        <begin position="59"/>
        <end position="264"/>
    </location>
</feature>
<dbReference type="PANTHER" id="PTHR30406:SF8">
    <property type="entry name" value="SULFATE TRANSPORT SYSTEM PERMEASE PROTEIN CYST"/>
    <property type="match status" value="1"/>
</dbReference>
<keyword evidence="4 9" id="KW-0812">Transmembrane</keyword>
<feature type="transmembrane region" description="Helical" evidence="9">
    <location>
        <begin position="187"/>
        <end position="208"/>
    </location>
</feature>
<comment type="function">
    <text evidence="8">Part of the ABC transporter complex CysAWTP (TC 3.A.1.6.1) involved in sulfate/thiosulfate import. Probably responsible for the translocation of the substrate across the membrane.</text>
</comment>
<sequence length="274" mass="29203">MGRINPKVLPGYGLSLGFTVVYLAVLVLLPLGACVVTALGMSASEFTAAVWSRRARAAYALSFGASLVAAAISTVIGLLIAWVLVRYEFPGRRLLDSLVDLPLALPTAVAGLVFSNLYSAEGWLGQFLVPLGIEAAYSRLGIVVVLVFIGFPFVVRALEPVIQSLDSEEEEAAALLGASRWQTFRHVLFPALVPSLITGFALALARGLGEYGSIVFVSGNMPYKTEIAPFLIVSRLEEGGDRVKEATALATVLLAASLLLLVVINRLEAWSRRG</sequence>
<keyword evidence="7 9" id="KW-0472">Membrane</keyword>
<evidence type="ECO:0000256" key="3">
    <source>
        <dbReference type="ARBA" id="ARBA00022448"/>
    </source>
</evidence>
<evidence type="ECO:0000256" key="2">
    <source>
        <dbReference type="ARBA" id="ARBA00011779"/>
    </source>
</evidence>
<feature type="transmembrane region" description="Helical" evidence="9">
    <location>
        <begin position="137"/>
        <end position="155"/>
    </location>
</feature>
<dbReference type="PROSITE" id="PS50928">
    <property type="entry name" value="ABC_TM1"/>
    <property type="match status" value="1"/>
</dbReference>
<dbReference type="CDD" id="cd06261">
    <property type="entry name" value="TM_PBP2"/>
    <property type="match status" value="1"/>
</dbReference>
<evidence type="ECO:0000256" key="7">
    <source>
        <dbReference type="ARBA" id="ARBA00023136"/>
    </source>
</evidence>
<dbReference type="InterPro" id="IPR035906">
    <property type="entry name" value="MetI-like_sf"/>
</dbReference>
<evidence type="ECO:0000256" key="9">
    <source>
        <dbReference type="RuleBase" id="RU366001"/>
    </source>
</evidence>
<dbReference type="InterPro" id="IPR011865">
    <property type="entry name" value="CysT_permease"/>
</dbReference>
<reference evidence="11 12" key="1">
    <citation type="submission" date="2020-07" db="EMBL/GenBank/DDBJ databases">
        <title>Thermogemmata thermophila gen. nov., sp. nov., a novel moderate thermophilic planctomycete from a Kamchatka hot spring.</title>
        <authorList>
            <person name="Elcheninov A.G."/>
            <person name="Podosokorskaya O.A."/>
            <person name="Kovaleva O.L."/>
            <person name="Novikov A."/>
            <person name="Bonch-Osmolovskaya E.A."/>
            <person name="Toshchakov S.V."/>
            <person name="Kublanov I.V."/>
        </authorList>
    </citation>
    <scope>NUCLEOTIDE SEQUENCE [LARGE SCALE GENOMIC DNA]</scope>
    <source>
        <strain evidence="11 12">2918</strain>
    </source>
</reference>
<proteinExistence type="inferred from homology"/>
<dbReference type="InterPro" id="IPR005667">
    <property type="entry name" value="Sulph_transpt2"/>
</dbReference>
<dbReference type="FunFam" id="1.10.3720.10:FF:000004">
    <property type="entry name" value="Sulfate transport system permease protein CysT"/>
    <property type="match status" value="1"/>
</dbReference>
<evidence type="ECO:0000256" key="1">
    <source>
        <dbReference type="ARBA" id="ARBA00004651"/>
    </source>
</evidence>
<dbReference type="EMBL" id="JACEFB010000017">
    <property type="protein sequence ID" value="MBA2227664.1"/>
    <property type="molecule type" value="Genomic_DNA"/>
</dbReference>